<evidence type="ECO:0000256" key="1">
    <source>
        <dbReference type="SAM" id="MobiDB-lite"/>
    </source>
</evidence>
<proteinExistence type="predicted"/>
<organism evidence="2 3">
    <name type="scientific">Gossypium arboreum</name>
    <name type="common">Tree cotton</name>
    <name type="synonym">Gossypium nanking</name>
    <dbReference type="NCBI Taxonomy" id="29729"/>
    <lineage>
        <taxon>Eukaryota</taxon>
        <taxon>Viridiplantae</taxon>
        <taxon>Streptophyta</taxon>
        <taxon>Embryophyta</taxon>
        <taxon>Tracheophyta</taxon>
        <taxon>Spermatophyta</taxon>
        <taxon>Magnoliopsida</taxon>
        <taxon>eudicotyledons</taxon>
        <taxon>Gunneridae</taxon>
        <taxon>Pentapetalae</taxon>
        <taxon>rosids</taxon>
        <taxon>malvids</taxon>
        <taxon>Malvales</taxon>
        <taxon>Malvaceae</taxon>
        <taxon>Malvoideae</taxon>
        <taxon>Gossypium</taxon>
    </lineage>
</organism>
<sequence>MTRGKDTLTVKEAETRKTRKGKTKAESKGTKLTVETSLLCKIQDIEKFSNSISNKQIRLVTTREDMDRSQNLIDSLVEGDFIANQEVYAVEKEVAVEKEDVHAEVVYKKAKEENTKTKAAEKESIENIVNTSKFVDATNDNLE</sequence>
<name>A0ABR0QIS6_GOSAR</name>
<evidence type="ECO:0000313" key="3">
    <source>
        <dbReference type="Proteomes" id="UP001358586"/>
    </source>
</evidence>
<keyword evidence="3" id="KW-1185">Reference proteome</keyword>
<feature type="region of interest" description="Disordered" evidence="1">
    <location>
        <begin position="1"/>
        <end position="28"/>
    </location>
</feature>
<reference evidence="2 3" key="1">
    <citation type="submission" date="2023-03" db="EMBL/GenBank/DDBJ databases">
        <title>WGS of Gossypium arboreum.</title>
        <authorList>
            <person name="Yu D."/>
        </authorList>
    </citation>
    <scope>NUCLEOTIDE SEQUENCE [LARGE SCALE GENOMIC DNA]</scope>
    <source>
        <tissue evidence="2">Leaf</tissue>
    </source>
</reference>
<evidence type="ECO:0000313" key="2">
    <source>
        <dbReference type="EMBL" id="KAK5838924.1"/>
    </source>
</evidence>
<comment type="caution">
    <text evidence="2">The sequence shown here is derived from an EMBL/GenBank/DDBJ whole genome shotgun (WGS) entry which is preliminary data.</text>
</comment>
<dbReference type="EMBL" id="JARKNE010000003">
    <property type="protein sequence ID" value="KAK5838924.1"/>
    <property type="molecule type" value="Genomic_DNA"/>
</dbReference>
<accession>A0ABR0QIS6</accession>
<gene>
    <name evidence="2" type="ORF">PVK06_007671</name>
</gene>
<protein>
    <submittedName>
        <fullName evidence="2">Uncharacterized protein</fullName>
    </submittedName>
</protein>
<feature type="compositionally biased region" description="Basic and acidic residues" evidence="1">
    <location>
        <begin position="1"/>
        <end position="16"/>
    </location>
</feature>
<dbReference type="Proteomes" id="UP001358586">
    <property type="component" value="Chromosome 3"/>
</dbReference>